<evidence type="ECO:0000256" key="4">
    <source>
        <dbReference type="ARBA" id="ARBA00022763"/>
    </source>
</evidence>
<comment type="subcellular location">
    <subcellularLocation>
        <location evidence="9">Nucleus</location>
    </subcellularLocation>
    <subcellularLocation>
        <location evidence="9">Chromosome</location>
    </subcellularLocation>
</comment>
<comment type="function">
    <text evidence="9">Component of the FACT complex, a general chromatin factor that acts to reorganize nucleosomes. The FACT complex is involved in multiple processes that require DNA as a template such as mRNA elongation, DNA replication and DNA repair. During transcription elongation the FACT complex acts as a histone chaperone that both destabilizes and restores nucleosomal structure. It facilitates the passage of RNA polymerase II and transcription by promoting the dissociation of one histone H2A-H2B dimer from the nucleosome, then subsequently promotes the reestablishment of the nucleosome following the passage of RNA polymerase II.</text>
</comment>
<evidence type="ECO:0000256" key="6">
    <source>
        <dbReference type="ARBA" id="ARBA00023163"/>
    </source>
</evidence>
<feature type="compositionally biased region" description="Acidic residues" evidence="10">
    <location>
        <begin position="483"/>
        <end position="509"/>
    </location>
</feature>
<dbReference type="InterPro" id="IPR011993">
    <property type="entry name" value="PH-like_dom_sf"/>
</dbReference>
<gene>
    <name evidence="12" type="ORF">GMARGA_LOCUS29304</name>
</gene>
<dbReference type="Gene3D" id="2.30.29.30">
    <property type="entry name" value="Pleckstrin-homology domain (PH domain)/Phosphotyrosine-binding domain (PTB)"/>
    <property type="match status" value="2"/>
</dbReference>
<organism evidence="12 13">
    <name type="scientific">Gigaspora margarita</name>
    <dbReference type="NCBI Taxonomy" id="4874"/>
    <lineage>
        <taxon>Eukaryota</taxon>
        <taxon>Fungi</taxon>
        <taxon>Fungi incertae sedis</taxon>
        <taxon>Mucoromycota</taxon>
        <taxon>Glomeromycotina</taxon>
        <taxon>Glomeromycetes</taxon>
        <taxon>Diversisporales</taxon>
        <taxon>Gigasporaceae</taxon>
        <taxon>Gigaspora</taxon>
    </lineage>
</organism>
<keyword evidence="8 9" id="KW-0539">Nucleus</keyword>
<dbReference type="InterPro" id="IPR013719">
    <property type="entry name" value="RTT106/SPT16-like_middle_dom"/>
</dbReference>
<feature type="domain" description="Histone chaperone RTT106/FACT complex subunit SPT16-like middle" evidence="11">
    <location>
        <begin position="334"/>
        <end position="446"/>
    </location>
</feature>
<evidence type="ECO:0000256" key="2">
    <source>
        <dbReference type="ARBA" id="ARBA00022454"/>
    </source>
</evidence>
<dbReference type="InterPro" id="IPR024954">
    <property type="entry name" value="SSRP1_DD"/>
</dbReference>
<keyword evidence="4 9" id="KW-0227">DNA damage</keyword>
<protein>
    <recommendedName>
        <fullName evidence="9">FACT complex subunit POB3</fullName>
    </recommendedName>
</protein>
<evidence type="ECO:0000256" key="5">
    <source>
        <dbReference type="ARBA" id="ARBA00023015"/>
    </source>
</evidence>
<evidence type="ECO:0000313" key="12">
    <source>
        <dbReference type="EMBL" id="CAG8827086.1"/>
    </source>
</evidence>
<keyword evidence="3 9" id="KW-0235">DNA replication</keyword>
<keyword evidence="2 9" id="KW-0158">Chromosome</keyword>
<name>A0ABN7WCC4_GIGMA</name>
<dbReference type="SMART" id="SM01287">
    <property type="entry name" value="Rtt106"/>
    <property type="match status" value="1"/>
</dbReference>
<evidence type="ECO:0000256" key="1">
    <source>
        <dbReference type="ARBA" id="ARBA00010060"/>
    </source>
</evidence>
<keyword evidence="13" id="KW-1185">Reference proteome</keyword>
<dbReference type="Pfam" id="PF03531">
    <property type="entry name" value="SSrecog"/>
    <property type="match status" value="1"/>
</dbReference>
<dbReference type="Gene3D" id="2.30.29.220">
    <property type="entry name" value="Structure-specific recognition protein (SSRP1)"/>
    <property type="match status" value="1"/>
</dbReference>
<dbReference type="InterPro" id="IPR050454">
    <property type="entry name" value="RTT106/SSRP1_HistChap/FACT"/>
</dbReference>
<proteinExistence type="inferred from homology"/>
<dbReference type="InterPro" id="IPR038167">
    <property type="entry name" value="SSRP1_sf"/>
</dbReference>
<comment type="similarity">
    <text evidence="1 9">Belongs to the SSRP1 family.</text>
</comment>
<dbReference type="Pfam" id="PF08512">
    <property type="entry name" value="Rttp106-like_middle"/>
    <property type="match status" value="1"/>
</dbReference>
<dbReference type="Pfam" id="PF17292">
    <property type="entry name" value="POB3_N"/>
    <property type="match status" value="1"/>
</dbReference>
<dbReference type="CDD" id="cd13231">
    <property type="entry name" value="PH2_SSRP1-like"/>
    <property type="match status" value="1"/>
</dbReference>
<evidence type="ECO:0000256" key="3">
    <source>
        <dbReference type="ARBA" id="ARBA00022705"/>
    </source>
</evidence>
<dbReference type="InterPro" id="IPR048993">
    <property type="entry name" value="SSRP1-like_PH1"/>
</dbReference>
<dbReference type="SUPFAM" id="SSF50729">
    <property type="entry name" value="PH domain-like"/>
    <property type="match status" value="1"/>
</dbReference>
<comment type="caution">
    <text evidence="12">The sequence shown here is derived from an EMBL/GenBank/DDBJ whole genome shotgun (WGS) entry which is preliminary data.</text>
</comment>
<evidence type="ECO:0000256" key="9">
    <source>
        <dbReference type="RuleBase" id="RU364013"/>
    </source>
</evidence>
<sequence>MGEPKSKQFENIYYGLSNSPGILKLAPSGLGWKTPDSDSIVTISADEFKRVHWIRVARDYQIKFALKNGNAARFDGFPKENFESLREIIRTNYKLNLETKEICVKGWNWGETDFQGSQLLFNISKKTAFEIPLSHVSNTNLQNKCEVSLEFMQPEPFGEDSQSRSHRTPTHELVEMRFYIPGSTKVVKDVLQEVREKADLTQVSGEGIVLFNDVLLLTPRLRGKTYDYKVQYSSVGSLFLLPKLDDLHEMFVIGLDPPLRQGQTLYPFLVLQFKKEEEKEFNLNLDAFVNEKEYGGRLETTYDGAIYHVFSVVFRELTKRKIIKPSSFKSQHDEVAVKCSLKANEGYLYPLEKCFLFIPKPPTLIKTSEIEKVIFTRVSATAVKAPITSARTFDLKFRMKGNFEYQFSSINRLGLNIYRDSKFVHREEFEHLEEYFRSKKVITENDTSDTQTIQTFMNDISGSSDDEVIPASKRRQSESMPIDGEDSDSVDEDFQLEDSESDVAEEYDENYAGAGSSTEEDEPPKKKAKKS</sequence>
<dbReference type="Proteomes" id="UP000789901">
    <property type="component" value="Unassembled WGS sequence"/>
</dbReference>
<keyword evidence="7 9" id="KW-0234">DNA repair</keyword>
<dbReference type="PANTHER" id="PTHR45849">
    <property type="entry name" value="FACT COMPLEX SUBUNIT SSRP1"/>
    <property type="match status" value="1"/>
</dbReference>
<dbReference type="InterPro" id="IPR035417">
    <property type="entry name" value="SSRP1/POB3_N"/>
</dbReference>
<evidence type="ECO:0000259" key="11">
    <source>
        <dbReference type="SMART" id="SM01287"/>
    </source>
</evidence>
<dbReference type="Pfam" id="PF21103">
    <property type="entry name" value="PH1_SSRP1-like"/>
    <property type="match status" value="1"/>
</dbReference>
<evidence type="ECO:0000256" key="7">
    <source>
        <dbReference type="ARBA" id="ARBA00023204"/>
    </source>
</evidence>
<dbReference type="PANTHER" id="PTHR45849:SF1">
    <property type="entry name" value="FACT COMPLEX SUBUNIT SSRP1"/>
    <property type="match status" value="1"/>
</dbReference>
<dbReference type="EMBL" id="CAJVQB010039166">
    <property type="protein sequence ID" value="CAG8827086.1"/>
    <property type="molecule type" value="Genomic_DNA"/>
</dbReference>
<evidence type="ECO:0000256" key="8">
    <source>
        <dbReference type="ARBA" id="ARBA00023242"/>
    </source>
</evidence>
<evidence type="ECO:0000313" key="13">
    <source>
        <dbReference type="Proteomes" id="UP000789901"/>
    </source>
</evidence>
<feature type="non-terminal residue" evidence="12">
    <location>
        <position position="531"/>
    </location>
</feature>
<dbReference type="PRINTS" id="PR00887">
    <property type="entry name" value="SSRCOGNITION"/>
</dbReference>
<evidence type="ECO:0000256" key="10">
    <source>
        <dbReference type="SAM" id="MobiDB-lite"/>
    </source>
</evidence>
<keyword evidence="6 9" id="KW-0804">Transcription</keyword>
<dbReference type="Gene3D" id="2.30.29.150">
    <property type="match status" value="1"/>
</dbReference>
<reference evidence="12 13" key="1">
    <citation type="submission" date="2021-06" db="EMBL/GenBank/DDBJ databases">
        <authorList>
            <person name="Kallberg Y."/>
            <person name="Tangrot J."/>
            <person name="Rosling A."/>
        </authorList>
    </citation>
    <scope>NUCLEOTIDE SEQUENCE [LARGE SCALE GENOMIC DNA]</scope>
    <source>
        <strain evidence="12 13">120-4 pot B 10/14</strain>
    </source>
</reference>
<accession>A0ABN7WCC4</accession>
<dbReference type="CDD" id="cd13230">
    <property type="entry name" value="PH1_SSRP1-like"/>
    <property type="match status" value="1"/>
</dbReference>
<dbReference type="InterPro" id="IPR000969">
    <property type="entry name" value="SSRP1/POB3"/>
</dbReference>
<keyword evidence="5 9" id="KW-0805">Transcription regulation</keyword>
<feature type="region of interest" description="Disordered" evidence="10">
    <location>
        <begin position="456"/>
        <end position="531"/>
    </location>
</feature>